<evidence type="ECO:0000256" key="4">
    <source>
        <dbReference type="ARBA" id="ARBA00022643"/>
    </source>
</evidence>
<dbReference type="SUPFAM" id="SSF51412">
    <property type="entry name" value="Inosine monophosphate dehydrogenase (IMPDH)"/>
    <property type="match status" value="1"/>
</dbReference>
<evidence type="ECO:0000256" key="6">
    <source>
        <dbReference type="ARBA" id="ARBA00023002"/>
    </source>
</evidence>
<organism evidence="8">
    <name type="scientific">Mucochytrium quahogii</name>
    <dbReference type="NCBI Taxonomy" id="96639"/>
    <lineage>
        <taxon>Eukaryota</taxon>
        <taxon>Sar</taxon>
        <taxon>Stramenopiles</taxon>
        <taxon>Bigyra</taxon>
        <taxon>Labyrinthulomycetes</taxon>
        <taxon>Thraustochytrida</taxon>
        <taxon>Thraustochytriidae</taxon>
        <taxon>Mucochytrium</taxon>
    </lineage>
</organism>
<evidence type="ECO:0008006" key="9">
    <source>
        <dbReference type="Google" id="ProtNLM"/>
    </source>
</evidence>
<dbReference type="GO" id="GO:0018580">
    <property type="term" value="F:nitronate monooxygenase activity"/>
    <property type="evidence" value="ECO:0007669"/>
    <property type="project" value="InterPro"/>
</dbReference>
<comment type="cofactor">
    <cofactor evidence="1">
        <name>FMN</name>
        <dbReference type="ChEBI" id="CHEBI:58210"/>
    </cofactor>
</comment>
<keyword evidence="4" id="KW-0288">FMN</keyword>
<proteinExistence type="inferred from homology"/>
<dbReference type="AlphaFoldDB" id="A0A7S2S033"/>
<dbReference type="FunFam" id="3.20.20.70:FF:000154">
    <property type="entry name" value="Probable nitronate monooxygenase"/>
    <property type="match status" value="1"/>
</dbReference>
<dbReference type="InterPro" id="IPR004136">
    <property type="entry name" value="NMO"/>
</dbReference>
<sequence length="373" mass="40515">MAKVWKCASLCKGLRLPVLQAPMAGVSTPRLVAAASESGIVGFHGASFRSAQLLQEDIGKIRQLTSRPFGVNLFVIDEENVQRKEVSETRKSNAKHCLAPFYRELGLDPPIVTDDEKILGSFDEQFEVVLNEKVEFFSFCFGVLESERIRQLQKNGTIVLGTATSVAEAIALEESGVDAIIAQGADAGGHRGSFLEDSTLIGTFSLVPQIVRNVSKPVVAAGGIMDGQGIAAALCLGATAAQIGTAFVTCQESEVSPLYKNRLLTAKDTDTCITSVFSGRPARGLMNRLVQDYNEGCESSVSQKILQQSKHIAPYPFQMALTNPLKKESLRREMTDLSSMWCGQGVSMCSDQKVSQLVEKWELELEEQNKVCS</sequence>
<keyword evidence="5" id="KW-0547">Nucleotide-binding</keyword>
<evidence type="ECO:0000313" key="8">
    <source>
        <dbReference type="EMBL" id="CAD9685559.1"/>
    </source>
</evidence>
<evidence type="ECO:0000256" key="2">
    <source>
        <dbReference type="ARBA" id="ARBA00009881"/>
    </source>
</evidence>
<gene>
    <name evidence="8" type="ORF">QSP1433_LOCUS8846</name>
</gene>
<dbReference type="GO" id="GO:0000166">
    <property type="term" value="F:nucleotide binding"/>
    <property type="evidence" value="ECO:0007669"/>
    <property type="project" value="UniProtKB-KW"/>
</dbReference>
<dbReference type="EMBL" id="HBHK01014088">
    <property type="protein sequence ID" value="CAD9685559.1"/>
    <property type="molecule type" value="Transcribed_RNA"/>
</dbReference>
<keyword evidence="7" id="KW-0503">Monooxygenase</keyword>
<evidence type="ECO:0000256" key="3">
    <source>
        <dbReference type="ARBA" id="ARBA00022630"/>
    </source>
</evidence>
<evidence type="ECO:0000256" key="5">
    <source>
        <dbReference type="ARBA" id="ARBA00022741"/>
    </source>
</evidence>
<keyword evidence="6" id="KW-0560">Oxidoreductase</keyword>
<dbReference type="PANTHER" id="PTHR42747">
    <property type="entry name" value="NITRONATE MONOOXYGENASE-RELATED"/>
    <property type="match status" value="1"/>
</dbReference>
<evidence type="ECO:0000256" key="7">
    <source>
        <dbReference type="ARBA" id="ARBA00023033"/>
    </source>
</evidence>
<name>A0A7S2S033_9STRA</name>
<dbReference type="Gene3D" id="3.20.20.70">
    <property type="entry name" value="Aldolase class I"/>
    <property type="match status" value="1"/>
</dbReference>
<protein>
    <recommendedName>
        <fullName evidence="9">Nitronate monooxygenase</fullName>
    </recommendedName>
</protein>
<comment type="similarity">
    <text evidence="2">Belongs to the nitronate monooxygenase family. NMO class I subfamily.</text>
</comment>
<dbReference type="InterPro" id="IPR013785">
    <property type="entry name" value="Aldolase_TIM"/>
</dbReference>
<accession>A0A7S2S033</accession>
<dbReference type="Pfam" id="PF03060">
    <property type="entry name" value="NMO"/>
    <property type="match status" value="1"/>
</dbReference>
<dbReference type="CDD" id="cd04730">
    <property type="entry name" value="NPD_like"/>
    <property type="match status" value="1"/>
</dbReference>
<dbReference type="PANTHER" id="PTHR42747:SF3">
    <property type="entry name" value="NITRONATE MONOOXYGENASE-RELATED"/>
    <property type="match status" value="1"/>
</dbReference>
<keyword evidence="3" id="KW-0285">Flavoprotein</keyword>
<evidence type="ECO:0000256" key="1">
    <source>
        <dbReference type="ARBA" id="ARBA00001917"/>
    </source>
</evidence>
<reference evidence="8" key="1">
    <citation type="submission" date="2021-01" db="EMBL/GenBank/DDBJ databases">
        <authorList>
            <person name="Corre E."/>
            <person name="Pelletier E."/>
            <person name="Niang G."/>
            <person name="Scheremetjew M."/>
            <person name="Finn R."/>
            <person name="Kale V."/>
            <person name="Holt S."/>
            <person name="Cochrane G."/>
            <person name="Meng A."/>
            <person name="Brown T."/>
            <person name="Cohen L."/>
        </authorList>
    </citation>
    <scope>NUCLEOTIDE SEQUENCE</scope>
    <source>
        <strain evidence="8">NY070348D</strain>
    </source>
</reference>